<feature type="compositionally biased region" description="Low complexity" evidence="1">
    <location>
        <begin position="46"/>
        <end position="59"/>
    </location>
</feature>
<feature type="region of interest" description="Disordered" evidence="1">
    <location>
        <begin position="30"/>
        <end position="96"/>
    </location>
</feature>
<proteinExistence type="predicted"/>
<gene>
    <name evidence="2" type="ORF">LCGC14_0839250</name>
</gene>
<name>A0A0F9RYC0_9ZZZZ</name>
<dbReference type="EMBL" id="LAZR01002448">
    <property type="protein sequence ID" value="KKN29926.1"/>
    <property type="molecule type" value="Genomic_DNA"/>
</dbReference>
<protein>
    <submittedName>
        <fullName evidence="2">Uncharacterized protein</fullName>
    </submittedName>
</protein>
<evidence type="ECO:0000256" key="1">
    <source>
        <dbReference type="SAM" id="MobiDB-lite"/>
    </source>
</evidence>
<feature type="compositionally biased region" description="Pro residues" evidence="1">
    <location>
        <begin position="31"/>
        <end position="45"/>
    </location>
</feature>
<evidence type="ECO:0000313" key="2">
    <source>
        <dbReference type="EMBL" id="KKN29926.1"/>
    </source>
</evidence>
<sequence length="96" mass="9419">MGSLAAAAQIVGIASSVFGIGKSLFGGGAPKPAPFAPPSLPPTAKPFPTLTDAQQASAAARRRSRFRAALGGRTSTDITGGLLSGASTAPKTLLGQ</sequence>
<feature type="compositionally biased region" description="Polar residues" evidence="1">
    <location>
        <begin position="85"/>
        <end position="96"/>
    </location>
</feature>
<dbReference type="AlphaFoldDB" id="A0A0F9RYC0"/>
<reference evidence="2" key="1">
    <citation type="journal article" date="2015" name="Nature">
        <title>Complex archaea that bridge the gap between prokaryotes and eukaryotes.</title>
        <authorList>
            <person name="Spang A."/>
            <person name="Saw J.H."/>
            <person name="Jorgensen S.L."/>
            <person name="Zaremba-Niedzwiedzka K."/>
            <person name="Martijn J."/>
            <person name="Lind A.E."/>
            <person name="van Eijk R."/>
            <person name="Schleper C."/>
            <person name="Guy L."/>
            <person name="Ettema T.J."/>
        </authorList>
    </citation>
    <scope>NUCLEOTIDE SEQUENCE</scope>
</reference>
<organism evidence="2">
    <name type="scientific">marine sediment metagenome</name>
    <dbReference type="NCBI Taxonomy" id="412755"/>
    <lineage>
        <taxon>unclassified sequences</taxon>
        <taxon>metagenomes</taxon>
        <taxon>ecological metagenomes</taxon>
    </lineage>
</organism>
<comment type="caution">
    <text evidence="2">The sequence shown here is derived from an EMBL/GenBank/DDBJ whole genome shotgun (WGS) entry which is preliminary data.</text>
</comment>
<accession>A0A0F9RYC0</accession>